<reference evidence="1 2" key="1">
    <citation type="journal article" date="2018" name="Front. Plant Sci.">
        <title>Red Clover (Trifolium pratense) and Zigzag Clover (T. medium) - A Picture of Genomic Similarities and Differences.</title>
        <authorList>
            <person name="Dluhosova J."/>
            <person name="Istvanek J."/>
            <person name="Nedelnik J."/>
            <person name="Repkova J."/>
        </authorList>
    </citation>
    <scope>NUCLEOTIDE SEQUENCE [LARGE SCALE GENOMIC DNA]</scope>
    <source>
        <strain evidence="2">cv. 10/8</strain>
        <tissue evidence="1">Leaf</tissue>
    </source>
</reference>
<keyword evidence="2" id="KW-1185">Reference proteome</keyword>
<dbReference type="GO" id="GO:0008233">
    <property type="term" value="F:peptidase activity"/>
    <property type="evidence" value="ECO:0007669"/>
    <property type="project" value="UniProtKB-KW"/>
</dbReference>
<organism evidence="1 2">
    <name type="scientific">Trifolium medium</name>
    <dbReference type="NCBI Taxonomy" id="97028"/>
    <lineage>
        <taxon>Eukaryota</taxon>
        <taxon>Viridiplantae</taxon>
        <taxon>Streptophyta</taxon>
        <taxon>Embryophyta</taxon>
        <taxon>Tracheophyta</taxon>
        <taxon>Spermatophyta</taxon>
        <taxon>Magnoliopsida</taxon>
        <taxon>eudicotyledons</taxon>
        <taxon>Gunneridae</taxon>
        <taxon>Pentapetalae</taxon>
        <taxon>rosids</taxon>
        <taxon>fabids</taxon>
        <taxon>Fabales</taxon>
        <taxon>Fabaceae</taxon>
        <taxon>Papilionoideae</taxon>
        <taxon>50 kb inversion clade</taxon>
        <taxon>NPAAA clade</taxon>
        <taxon>Hologalegina</taxon>
        <taxon>IRL clade</taxon>
        <taxon>Trifolieae</taxon>
        <taxon>Trifolium</taxon>
    </lineage>
</organism>
<sequence>MHFITNLSGKLPKFHKKGDNGHLDIHTKKAVLKVSSSIVALLSYTGEQELTQCSGVIIENDGNNGHIVLTSANLIRRPTKEYVMED</sequence>
<evidence type="ECO:0000313" key="1">
    <source>
        <dbReference type="EMBL" id="MCI26674.1"/>
    </source>
</evidence>
<dbReference type="Proteomes" id="UP000265520">
    <property type="component" value="Unassembled WGS sequence"/>
</dbReference>
<dbReference type="GO" id="GO:0006508">
    <property type="term" value="P:proteolysis"/>
    <property type="evidence" value="ECO:0007669"/>
    <property type="project" value="UniProtKB-KW"/>
</dbReference>
<dbReference type="PANTHER" id="PTHR47389">
    <property type="entry name" value="OS09G0436400 PROTEIN"/>
    <property type="match status" value="1"/>
</dbReference>
<proteinExistence type="predicted"/>
<feature type="non-terminal residue" evidence="1">
    <location>
        <position position="86"/>
    </location>
</feature>
<keyword evidence="1" id="KW-0378">Hydrolase</keyword>
<comment type="caution">
    <text evidence="1">The sequence shown here is derived from an EMBL/GenBank/DDBJ whole genome shotgun (WGS) entry which is preliminary data.</text>
</comment>
<evidence type="ECO:0000313" key="2">
    <source>
        <dbReference type="Proteomes" id="UP000265520"/>
    </source>
</evidence>
<protein>
    <submittedName>
        <fullName evidence="1">Protease Do-like 14-like</fullName>
    </submittedName>
</protein>
<accession>A0A392QS57</accession>
<dbReference type="PANTHER" id="PTHR47389:SF4">
    <property type="entry name" value="OS09G0436400 PROTEIN"/>
    <property type="match status" value="1"/>
</dbReference>
<keyword evidence="1" id="KW-0645">Protease</keyword>
<dbReference type="AlphaFoldDB" id="A0A392QS57"/>
<name>A0A392QS57_9FABA</name>
<dbReference type="EMBL" id="LXQA010154672">
    <property type="protein sequence ID" value="MCI26674.1"/>
    <property type="molecule type" value="Genomic_DNA"/>
</dbReference>